<name>A0AAT9FHC1_9BACT</name>
<dbReference type="EMBL" id="AP026866">
    <property type="protein sequence ID" value="BDS05367.1"/>
    <property type="molecule type" value="Genomic_DNA"/>
</dbReference>
<protein>
    <submittedName>
        <fullName evidence="1">Uncharacterized protein</fullName>
    </submittedName>
</protein>
<proteinExistence type="predicted"/>
<evidence type="ECO:0000313" key="1">
    <source>
        <dbReference type="EMBL" id="BDS05367.1"/>
    </source>
</evidence>
<gene>
    <name evidence="1" type="ORF">NT6N_04070</name>
</gene>
<dbReference type="KEGG" id="osu:NT6N_04070"/>
<sequence length="131" mass="14921">MSFIKRLFSKKKSDFHIPNGLLLEMEGKNQLRYITYLSIDSSEIITEHIATILDSHAENWVTTNFSGDVNFQFWNDLLEDEHLEPVGQYLGEVIAQSQKLIDDNGIASADGNRVVLRYTLSKHHGDATEQP</sequence>
<reference evidence="1" key="1">
    <citation type="submission" date="2024-07" db="EMBL/GenBank/DDBJ databases">
        <title>Complete genome sequence of Verrucomicrobiaceae bacterium NT6N.</title>
        <authorList>
            <person name="Huang C."/>
            <person name="Takami H."/>
            <person name="Hamasaki K."/>
        </authorList>
    </citation>
    <scope>NUCLEOTIDE SEQUENCE</scope>
    <source>
        <strain evidence="1">NT6N</strain>
    </source>
</reference>
<dbReference type="AlphaFoldDB" id="A0AAT9FHC1"/>
<accession>A0AAT9FHC1</accession>
<organism evidence="1">
    <name type="scientific">Oceaniferula spumae</name>
    <dbReference type="NCBI Taxonomy" id="2979115"/>
    <lineage>
        <taxon>Bacteria</taxon>
        <taxon>Pseudomonadati</taxon>
        <taxon>Verrucomicrobiota</taxon>
        <taxon>Verrucomicrobiia</taxon>
        <taxon>Verrucomicrobiales</taxon>
        <taxon>Verrucomicrobiaceae</taxon>
        <taxon>Oceaniferula</taxon>
    </lineage>
</organism>